<dbReference type="EMBL" id="ADTV01000037">
    <property type="protein sequence ID" value="EFG84161.1"/>
    <property type="molecule type" value="Genomic_DNA"/>
</dbReference>
<dbReference type="Proteomes" id="UP000006468">
    <property type="component" value="Chromosome"/>
</dbReference>
<evidence type="ECO:0008006" key="3">
    <source>
        <dbReference type="Google" id="ProtNLM"/>
    </source>
</evidence>
<dbReference type="AlphaFoldDB" id="D5QFL1"/>
<dbReference type="HOGENOM" id="CLU_849365_0_0_5"/>
<sequence>MRYVSWTIMALLLVGLAVLPRNIIAATAPASIDIARDLPAALQSCYAGHGTCVLSLGGRTVHLAHGILINPLRVTLQDGRIDASDLPAGDAAITVSTDSETTPDYGTFVHYIKGIRLIGNENVDGIVFNSVHHNNILAAAMTLESMSISGFRRAITFANHSYGFGLSHIQIFNNKVGIYTVNGAEDAGERMTFVDVGVFNNQLGIDDEGGFEMDWLGGHWDYNSKTAILSALVEFDGHIETGPSDQPVIELRALPNMVAAQLFMTPGSFVMVNGYNGKPTADAWISSHSEYNIVQFPFNTWGVTGKMGVMQGPGKVIGSAIGTFIPH</sequence>
<organism evidence="1 2">
    <name type="scientific">Novacetimonas hansenii ATCC 23769</name>
    <dbReference type="NCBI Taxonomy" id="714995"/>
    <lineage>
        <taxon>Bacteria</taxon>
        <taxon>Pseudomonadati</taxon>
        <taxon>Pseudomonadota</taxon>
        <taxon>Alphaproteobacteria</taxon>
        <taxon>Acetobacterales</taxon>
        <taxon>Acetobacteraceae</taxon>
        <taxon>Novacetimonas</taxon>
    </lineage>
</organism>
<protein>
    <recommendedName>
        <fullName evidence="3">Right handed beta helix domain-containing protein</fullName>
    </recommendedName>
</protein>
<gene>
    <name evidence="1" type="ORF">GXY_09654</name>
</gene>
<evidence type="ECO:0000313" key="1">
    <source>
        <dbReference type="EMBL" id="EFG84161.1"/>
    </source>
</evidence>
<proteinExistence type="predicted"/>
<evidence type="ECO:0000313" key="2">
    <source>
        <dbReference type="Proteomes" id="UP000006468"/>
    </source>
</evidence>
<comment type="caution">
    <text evidence="1">The sequence shown here is derived from an EMBL/GenBank/DDBJ whole genome shotgun (WGS) entry which is preliminary data.</text>
</comment>
<accession>D5QFL1</accession>
<reference evidence="1 2" key="1">
    <citation type="journal article" date="2010" name="J. Bacteriol.">
        <title>Genome sequence of a cellulose-producing bacterium, Gluconacetobacter hansenii ATCC 23769.</title>
        <authorList>
            <person name="Iyer P.R."/>
            <person name="Geib S.M."/>
            <person name="Catchmark J."/>
            <person name="Kao T.H."/>
            <person name="Tien M."/>
        </authorList>
    </citation>
    <scope>NUCLEOTIDE SEQUENCE [LARGE SCALE GENOMIC DNA]</scope>
    <source>
        <strain evidence="1 2">ATCC 23769</strain>
    </source>
</reference>
<name>D5QFL1_NOVHA</name>